<accession>A0A060V0C0</accession>
<keyword evidence="1" id="KW-1133">Transmembrane helix</keyword>
<evidence type="ECO:0000313" key="2">
    <source>
        <dbReference type="EMBL" id="CDQ12124.1"/>
    </source>
</evidence>
<feature type="transmembrane region" description="Helical" evidence="1">
    <location>
        <begin position="7"/>
        <end position="25"/>
    </location>
</feature>
<evidence type="ECO:0000313" key="4">
    <source>
        <dbReference type="Proteomes" id="UP000193925"/>
    </source>
</evidence>
<dbReference type="PROSITE" id="PS51257">
    <property type="entry name" value="PROKAR_LIPOPROTEIN"/>
    <property type="match status" value="1"/>
</dbReference>
<keyword evidence="4" id="KW-1185">Reference proteome</keyword>
<evidence type="ECO:0000313" key="3">
    <source>
        <dbReference type="EMBL" id="SMH64747.1"/>
    </source>
</evidence>
<dbReference type="InterPro" id="IPR007404">
    <property type="entry name" value="YdjM-like"/>
</dbReference>
<reference evidence="2" key="1">
    <citation type="submission" date="2014-03" db="EMBL/GenBank/DDBJ databases">
        <authorList>
            <person name="Genoscope - CEA"/>
        </authorList>
    </citation>
    <scope>NUCLEOTIDE SEQUENCE [LARGE SCALE GENOMIC DNA]</scope>
    <source>
        <strain evidence="2">CF27</strain>
    </source>
</reference>
<reference evidence="3 4" key="3">
    <citation type="submission" date="2017-03" db="EMBL/GenBank/DDBJ databases">
        <authorList>
            <person name="Regsiter A."/>
            <person name="William W."/>
        </authorList>
    </citation>
    <scope>NUCLEOTIDE SEQUENCE [LARGE SCALE GENOMIC DNA]</scope>
    <source>
        <strain evidence="3">PRJEB5721</strain>
    </source>
</reference>
<name>A0A060V0C0_9PROT</name>
<keyword evidence="1" id="KW-0812">Transmembrane</keyword>
<organism evidence="2">
    <name type="scientific">Acidithiobacillus ferrivorans</name>
    <dbReference type="NCBI Taxonomy" id="160808"/>
    <lineage>
        <taxon>Bacteria</taxon>
        <taxon>Pseudomonadati</taxon>
        <taxon>Pseudomonadota</taxon>
        <taxon>Acidithiobacillia</taxon>
        <taxon>Acidithiobacillales</taxon>
        <taxon>Acidithiobacillaceae</taxon>
        <taxon>Acidithiobacillus</taxon>
    </lineage>
</organism>
<feature type="transmembrane region" description="Helical" evidence="1">
    <location>
        <begin position="100"/>
        <end position="124"/>
    </location>
</feature>
<evidence type="ECO:0008006" key="5">
    <source>
        <dbReference type="Google" id="ProtNLM"/>
    </source>
</evidence>
<dbReference type="Pfam" id="PF04307">
    <property type="entry name" value="YdjM"/>
    <property type="match status" value="1"/>
</dbReference>
<sequence>MGKTGHQTVGVALAVISAAYLHYLHFGWMPIGASCIAAFYGSTAPDWLEISHAEKMSNGAYRRASVIPHRTITHWAVAWVVFIVWALFSLPNPSPNHTLWLITTFHAAALGFAIGGIGHLLCDIPNPTGVPILLPTSRYRLSLRLWRSGSGIEWLEVTAFWMVGVASWMVH</sequence>
<protein>
    <recommendedName>
        <fullName evidence="5">Membrane-bound metal-dependent hydrolase</fullName>
    </recommendedName>
</protein>
<gene>
    <name evidence="3" type="ORF">AFERRI_10781</name>
    <name evidence="2" type="ORF">AFERRI_80073</name>
</gene>
<dbReference type="EMBL" id="CCCS020000078">
    <property type="protein sequence ID" value="CDQ12124.1"/>
    <property type="molecule type" value="Genomic_DNA"/>
</dbReference>
<reference evidence="2" key="2">
    <citation type="submission" date="2014-07" db="EMBL/GenBank/DDBJ databases">
        <title>Initial genome analysis of the psychrotolerant acidophile Acidithiobacillus ferrivorans CF27: insights into iron and sulfur oxidation pathways and into biofilm formation.</title>
        <authorList>
            <person name="Talla E."/>
            <person name="Hedrich S."/>
            <person name="Mangenot S."/>
            <person name="Ji B."/>
            <person name="Johnson D.B."/>
            <person name="Barbe V."/>
            <person name="Bonnefoy V."/>
        </authorList>
    </citation>
    <scope>NUCLEOTIDE SEQUENCE [LARGE SCALE GENOMIC DNA]</scope>
    <source>
        <strain evidence="2">CF27</strain>
    </source>
</reference>
<dbReference type="EMBL" id="LT841305">
    <property type="protein sequence ID" value="SMH64747.1"/>
    <property type="molecule type" value="Genomic_DNA"/>
</dbReference>
<evidence type="ECO:0000256" key="1">
    <source>
        <dbReference type="SAM" id="Phobius"/>
    </source>
</evidence>
<dbReference type="AlphaFoldDB" id="A0A060V0C0"/>
<dbReference type="Proteomes" id="UP000193925">
    <property type="component" value="Chromosome AFERRI"/>
</dbReference>
<proteinExistence type="predicted"/>
<dbReference type="RefSeq" id="WP_051984967.1">
    <property type="nucleotide sequence ID" value="NZ_CCCS020000078.1"/>
</dbReference>
<feature type="transmembrane region" description="Helical" evidence="1">
    <location>
        <begin position="71"/>
        <end position="88"/>
    </location>
</feature>
<keyword evidence="1" id="KW-0472">Membrane</keyword>